<keyword evidence="2" id="KW-1185">Reference proteome</keyword>
<evidence type="ECO:0000313" key="1">
    <source>
        <dbReference type="EMBL" id="MQX14635.1"/>
    </source>
</evidence>
<name>A0A6N7LCI0_SINTE</name>
<organism evidence="1 2">
    <name type="scientific">Sinorhizobium terangae</name>
    <dbReference type="NCBI Taxonomy" id="110322"/>
    <lineage>
        <taxon>Bacteria</taxon>
        <taxon>Pseudomonadati</taxon>
        <taxon>Pseudomonadota</taxon>
        <taxon>Alphaproteobacteria</taxon>
        <taxon>Hyphomicrobiales</taxon>
        <taxon>Rhizobiaceae</taxon>
        <taxon>Sinorhizobium/Ensifer group</taxon>
        <taxon>Sinorhizobium</taxon>
    </lineage>
</organism>
<proteinExistence type="predicted"/>
<dbReference type="AlphaFoldDB" id="A0A6N7LCI0"/>
<evidence type="ECO:0000313" key="2">
    <source>
        <dbReference type="Proteomes" id="UP000439983"/>
    </source>
</evidence>
<protein>
    <submittedName>
        <fullName evidence="1">Uncharacterized protein</fullName>
    </submittedName>
</protein>
<gene>
    <name evidence="1" type="ORF">GHK62_07605</name>
</gene>
<dbReference type="EMBL" id="WITC01000033">
    <property type="protein sequence ID" value="MQX14635.1"/>
    <property type="molecule type" value="Genomic_DNA"/>
</dbReference>
<dbReference type="Proteomes" id="UP000439983">
    <property type="component" value="Unassembled WGS sequence"/>
</dbReference>
<reference evidence="1 2" key="1">
    <citation type="journal article" date="2013" name="Genome Biol.">
        <title>Comparative genomics of the core and accessory genomes of 48 Sinorhizobium strains comprising five genospecies.</title>
        <authorList>
            <person name="Sugawara M."/>
            <person name="Epstein B."/>
            <person name="Badgley B.D."/>
            <person name="Unno T."/>
            <person name="Xu L."/>
            <person name="Reese J."/>
            <person name="Gyaneshwar P."/>
            <person name="Denny R."/>
            <person name="Mudge J."/>
            <person name="Bharti A.K."/>
            <person name="Farmer A.D."/>
            <person name="May G.D."/>
            <person name="Woodward J.E."/>
            <person name="Medigue C."/>
            <person name="Vallenet D."/>
            <person name="Lajus A."/>
            <person name="Rouy Z."/>
            <person name="Martinez-Vaz B."/>
            <person name="Tiffin P."/>
            <person name="Young N.D."/>
            <person name="Sadowsky M.J."/>
        </authorList>
    </citation>
    <scope>NUCLEOTIDE SEQUENCE [LARGE SCALE GENOMIC DNA]</scope>
    <source>
        <strain evidence="1 2">USDA4894</strain>
    </source>
</reference>
<sequence>MSSSDAPTAGGADYTVYSLNAGDATVYGTIFNDTGIAFQIGDPSDSYLGVQKLTVGETGLIESLNGIAVCFNSYADVRNHGEVPGHQGLLIGRTGTQNLGISTVHNAGVIYAGS</sequence>
<accession>A0A6N7LCI0</accession>
<dbReference type="RefSeq" id="WP_153437778.1">
    <property type="nucleotide sequence ID" value="NZ_JACIGA010000008.1"/>
</dbReference>
<comment type="caution">
    <text evidence="1">The sequence shown here is derived from an EMBL/GenBank/DDBJ whole genome shotgun (WGS) entry which is preliminary data.</text>
</comment>